<name>A0A9X9XI49_9PROT</name>
<feature type="transmembrane region" description="Helical" evidence="1">
    <location>
        <begin position="28"/>
        <end position="49"/>
    </location>
</feature>
<dbReference type="EMBL" id="JAAEDL010000031">
    <property type="protein sequence ID" value="MBR0683385.1"/>
    <property type="molecule type" value="Genomic_DNA"/>
</dbReference>
<sequence>MSATPDRPASTALRRVADRIGTGQATTIGMVLHGLGPAGVPLAVVLLALPSVLPVPFLPTGPVTGLLLMMIGVEFGLGARRLRLPGALLRIGLPRAVLAAVFRRALPRVEQIERWLRPGRLRWLTGAAARPLLGLSIVLLGFSLILPVPFGNPPPGIALILLGLGLLARDGAAVLVGLCLGLLALAWVVAISAGALYALHLAVVALGWW</sequence>
<dbReference type="PANTHER" id="PTHR41795">
    <property type="entry name" value="EXOPOLYSACCHARIDE SYNTHESIS PROTEIN"/>
    <property type="match status" value="1"/>
</dbReference>
<accession>A0A9X9XI49</accession>
<keyword evidence="1" id="KW-0472">Membrane</keyword>
<keyword evidence="3" id="KW-1185">Reference proteome</keyword>
<feature type="transmembrane region" description="Helical" evidence="1">
    <location>
        <begin position="127"/>
        <end position="150"/>
    </location>
</feature>
<dbReference type="AlphaFoldDB" id="A0A9X9XI49"/>
<feature type="transmembrane region" description="Helical" evidence="1">
    <location>
        <begin position="156"/>
        <end position="178"/>
    </location>
</feature>
<evidence type="ECO:0000313" key="2">
    <source>
        <dbReference type="EMBL" id="MBR0683385.1"/>
    </source>
</evidence>
<keyword evidence="1" id="KW-1133">Transmembrane helix</keyword>
<protein>
    <submittedName>
        <fullName evidence="2">Exopolysaccharide biosynthesis protein</fullName>
    </submittedName>
</protein>
<dbReference type="PANTHER" id="PTHR41795:SF1">
    <property type="entry name" value="EXOPOLYSACCHARIDE SYNTHESIS PROTEIN"/>
    <property type="match status" value="1"/>
</dbReference>
<dbReference type="PIRSF" id="PIRSF033239">
    <property type="entry name" value="ExoD"/>
    <property type="match status" value="1"/>
</dbReference>
<dbReference type="InterPro" id="IPR010331">
    <property type="entry name" value="ExoD"/>
</dbReference>
<feature type="transmembrane region" description="Helical" evidence="1">
    <location>
        <begin position="56"/>
        <end position="75"/>
    </location>
</feature>
<reference evidence="2" key="2">
    <citation type="journal article" date="2021" name="Syst. Appl. Microbiol.">
        <title>Roseomonas hellenica sp. nov., isolated from roots of wild-growing Alkanna tinctoria.</title>
        <authorList>
            <person name="Rat A."/>
            <person name="Naranjo H.D."/>
            <person name="Lebbe L."/>
            <person name="Cnockaert M."/>
            <person name="Krigas N."/>
            <person name="Grigoriadou K."/>
            <person name="Maloupa E."/>
            <person name="Willems A."/>
        </authorList>
    </citation>
    <scope>NUCLEOTIDE SEQUENCE</scope>
    <source>
        <strain evidence="2">LMG 31228</strain>
    </source>
</reference>
<reference evidence="2" key="1">
    <citation type="submission" date="2020-01" db="EMBL/GenBank/DDBJ databases">
        <authorList>
            <person name="Rat A."/>
        </authorList>
    </citation>
    <scope>NUCLEOTIDE SEQUENCE</scope>
    <source>
        <strain evidence="2">LMG 31228</strain>
    </source>
</reference>
<keyword evidence="1" id="KW-0812">Transmembrane</keyword>
<organism evidence="2 3">
    <name type="scientific">Neoroseomonas eburnea</name>
    <dbReference type="NCBI Taxonomy" id="1346889"/>
    <lineage>
        <taxon>Bacteria</taxon>
        <taxon>Pseudomonadati</taxon>
        <taxon>Pseudomonadota</taxon>
        <taxon>Alphaproteobacteria</taxon>
        <taxon>Acetobacterales</taxon>
        <taxon>Acetobacteraceae</taxon>
        <taxon>Neoroseomonas</taxon>
    </lineage>
</organism>
<gene>
    <name evidence="2" type="ORF">GXW74_23060</name>
</gene>
<dbReference type="Pfam" id="PF06055">
    <property type="entry name" value="ExoD"/>
    <property type="match status" value="1"/>
</dbReference>
<evidence type="ECO:0000313" key="3">
    <source>
        <dbReference type="Proteomes" id="UP001138709"/>
    </source>
</evidence>
<dbReference type="Proteomes" id="UP001138709">
    <property type="component" value="Unassembled WGS sequence"/>
</dbReference>
<proteinExistence type="predicted"/>
<feature type="transmembrane region" description="Helical" evidence="1">
    <location>
        <begin position="185"/>
        <end position="208"/>
    </location>
</feature>
<evidence type="ECO:0000256" key="1">
    <source>
        <dbReference type="SAM" id="Phobius"/>
    </source>
</evidence>
<dbReference type="RefSeq" id="WP_211848956.1">
    <property type="nucleotide sequence ID" value="NZ_JAAEDL010000031.1"/>
</dbReference>
<comment type="caution">
    <text evidence="2">The sequence shown here is derived from an EMBL/GenBank/DDBJ whole genome shotgun (WGS) entry which is preliminary data.</text>
</comment>